<feature type="non-terminal residue" evidence="1">
    <location>
        <position position="37"/>
    </location>
</feature>
<proteinExistence type="predicted"/>
<gene>
    <name evidence="1" type="ORF">LCGC14_1886840</name>
</gene>
<protein>
    <submittedName>
        <fullName evidence="1">Uncharacterized protein</fullName>
    </submittedName>
</protein>
<dbReference type="EMBL" id="LAZR01019525">
    <property type="protein sequence ID" value="KKL92227.1"/>
    <property type="molecule type" value="Genomic_DNA"/>
</dbReference>
<dbReference type="AlphaFoldDB" id="A0A0F9IYX7"/>
<name>A0A0F9IYX7_9ZZZZ</name>
<comment type="caution">
    <text evidence="1">The sequence shown here is derived from an EMBL/GenBank/DDBJ whole genome shotgun (WGS) entry which is preliminary data.</text>
</comment>
<evidence type="ECO:0000313" key="1">
    <source>
        <dbReference type="EMBL" id="KKL92227.1"/>
    </source>
</evidence>
<reference evidence="1" key="1">
    <citation type="journal article" date="2015" name="Nature">
        <title>Complex archaea that bridge the gap between prokaryotes and eukaryotes.</title>
        <authorList>
            <person name="Spang A."/>
            <person name="Saw J.H."/>
            <person name="Jorgensen S.L."/>
            <person name="Zaremba-Niedzwiedzka K."/>
            <person name="Martijn J."/>
            <person name="Lind A.E."/>
            <person name="van Eijk R."/>
            <person name="Schleper C."/>
            <person name="Guy L."/>
            <person name="Ettema T.J."/>
        </authorList>
    </citation>
    <scope>NUCLEOTIDE SEQUENCE</scope>
</reference>
<sequence length="37" mass="4121">MKERFITKNFHDSSLAIIDCANGIIAEYQAQGFSLTS</sequence>
<accession>A0A0F9IYX7</accession>
<organism evidence="1">
    <name type="scientific">marine sediment metagenome</name>
    <dbReference type="NCBI Taxonomy" id="412755"/>
    <lineage>
        <taxon>unclassified sequences</taxon>
        <taxon>metagenomes</taxon>
        <taxon>ecological metagenomes</taxon>
    </lineage>
</organism>